<protein>
    <submittedName>
        <fullName evidence="1">Uncharacterized protein</fullName>
    </submittedName>
</protein>
<sequence length="131" mass="15505">MVISEEIKKCIVKVLDQTTQNGITWKPRKNIKHLKDRKKRGHIPQDWELRDYEGLILSILNDIDNETYIYYKRGFDQNYFVFGDGYWIVIIGENGVMETAFPPDNYNRYLLGEDRGYTYVGTIEEVRNSES</sequence>
<organism evidence="1 2">
    <name type="scientific">Aneurinibacillus danicus</name>
    <dbReference type="NCBI Taxonomy" id="267746"/>
    <lineage>
        <taxon>Bacteria</taxon>
        <taxon>Bacillati</taxon>
        <taxon>Bacillota</taxon>
        <taxon>Bacilli</taxon>
        <taxon>Bacillales</taxon>
        <taxon>Paenibacillaceae</taxon>
        <taxon>Aneurinibacillus group</taxon>
        <taxon>Aneurinibacillus</taxon>
    </lineage>
</organism>
<dbReference type="RefSeq" id="WP_146810476.1">
    <property type="nucleotide sequence ID" value="NZ_BJXX01000118.1"/>
</dbReference>
<reference evidence="1 2" key="1">
    <citation type="submission" date="2019-07" db="EMBL/GenBank/DDBJ databases">
        <title>Whole genome shotgun sequence of Aneurinibacillus danicus NBRC 102444.</title>
        <authorList>
            <person name="Hosoyama A."/>
            <person name="Uohara A."/>
            <person name="Ohji S."/>
            <person name="Ichikawa N."/>
        </authorList>
    </citation>
    <scope>NUCLEOTIDE SEQUENCE [LARGE SCALE GENOMIC DNA]</scope>
    <source>
        <strain evidence="1 2">NBRC 102444</strain>
    </source>
</reference>
<name>A0A511VD08_9BACL</name>
<dbReference type="OrthoDB" id="2603229at2"/>
<dbReference type="EMBL" id="BJXX01000118">
    <property type="protein sequence ID" value="GEN35132.1"/>
    <property type="molecule type" value="Genomic_DNA"/>
</dbReference>
<dbReference type="Proteomes" id="UP000321157">
    <property type="component" value="Unassembled WGS sequence"/>
</dbReference>
<proteinExistence type="predicted"/>
<accession>A0A511VD08</accession>
<comment type="caution">
    <text evidence="1">The sequence shown here is derived from an EMBL/GenBank/DDBJ whole genome shotgun (WGS) entry which is preliminary data.</text>
</comment>
<dbReference type="AlphaFoldDB" id="A0A511VD08"/>
<gene>
    <name evidence="1" type="ORF">ADA01nite_25920</name>
</gene>
<evidence type="ECO:0000313" key="1">
    <source>
        <dbReference type="EMBL" id="GEN35132.1"/>
    </source>
</evidence>
<evidence type="ECO:0000313" key="2">
    <source>
        <dbReference type="Proteomes" id="UP000321157"/>
    </source>
</evidence>
<keyword evidence="2" id="KW-1185">Reference proteome</keyword>